<feature type="domain" description="Erythromycin biosynthesis protein CIII-like C-terminal" evidence="2">
    <location>
        <begin position="320"/>
        <end position="405"/>
    </location>
</feature>
<keyword evidence="4" id="KW-1185">Reference proteome</keyword>
<dbReference type="eggNOG" id="COG1819">
    <property type="taxonomic scope" value="Bacteria"/>
</dbReference>
<dbReference type="InterPro" id="IPR002213">
    <property type="entry name" value="UDP_glucos_trans"/>
</dbReference>
<dbReference type="STRING" id="380358.XALC_0365"/>
<dbReference type="Pfam" id="PF03033">
    <property type="entry name" value="Glyco_transf_28"/>
    <property type="match status" value="1"/>
</dbReference>
<accession>D2UB22</accession>
<dbReference type="Pfam" id="PF06722">
    <property type="entry name" value="EryCIII-like_C"/>
    <property type="match status" value="1"/>
</dbReference>
<evidence type="ECO:0000313" key="4">
    <source>
        <dbReference type="Proteomes" id="UP000001890"/>
    </source>
</evidence>
<evidence type="ECO:0000259" key="2">
    <source>
        <dbReference type="Pfam" id="PF06722"/>
    </source>
</evidence>
<protein>
    <submittedName>
        <fullName evidence="3">Putative glucosyltransferase protein</fullName>
    </submittedName>
</protein>
<dbReference type="CDD" id="cd03784">
    <property type="entry name" value="GT1_Gtf-like"/>
    <property type="match status" value="1"/>
</dbReference>
<feature type="domain" description="Glycosyltransferase family 28 N-terminal" evidence="1">
    <location>
        <begin position="19"/>
        <end position="92"/>
    </location>
</feature>
<dbReference type="GO" id="GO:0033072">
    <property type="term" value="P:vancomycin biosynthetic process"/>
    <property type="evidence" value="ECO:0007669"/>
    <property type="project" value="UniProtKB-ARBA"/>
</dbReference>
<dbReference type="FunFam" id="3.40.50.2000:FF:000009">
    <property type="entry name" value="Sterol 3-beta-glucosyltransferase UGT80A2"/>
    <property type="match status" value="1"/>
</dbReference>
<gene>
    <name evidence="3" type="ordered locus">XALc_0365</name>
</gene>
<dbReference type="OrthoDB" id="9805366at2"/>
<dbReference type="InterPro" id="IPR050426">
    <property type="entry name" value="Glycosyltransferase_28"/>
</dbReference>
<name>D2UB22_XANAP</name>
<dbReference type="GeneID" id="57875674"/>
<dbReference type="SUPFAM" id="SSF53756">
    <property type="entry name" value="UDP-Glycosyltransferase/glycogen phosphorylase"/>
    <property type="match status" value="1"/>
</dbReference>
<dbReference type="EMBL" id="FP565176">
    <property type="protein sequence ID" value="CBA14905.1"/>
    <property type="molecule type" value="Genomic_DNA"/>
</dbReference>
<evidence type="ECO:0000313" key="3">
    <source>
        <dbReference type="EMBL" id="CBA14905.1"/>
    </source>
</evidence>
<dbReference type="RefSeq" id="WP_012914923.1">
    <property type="nucleotide sequence ID" value="NC_013722.1"/>
</dbReference>
<dbReference type="GO" id="GO:0016758">
    <property type="term" value="F:hexosyltransferase activity"/>
    <property type="evidence" value="ECO:0007669"/>
    <property type="project" value="InterPro"/>
</dbReference>
<dbReference type="InterPro" id="IPR010610">
    <property type="entry name" value="EryCIII-like_C"/>
</dbReference>
<dbReference type="Proteomes" id="UP000001890">
    <property type="component" value="Chromosome"/>
</dbReference>
<dbReference type="AlphaFoldDB" id="D2UB22"/>
<dbReference type="PATRIC" id="fig|29447.3.peg.369"/>
<sequence>MLEHRLSGEQNAGSEDRPIVIATLGTHGDVRPVIALGRGLQQRGHPVRVLTSENFAPLVKANGLAFFPLTGDHQRMLQVNPIRAGQSMWANCRMFRHHIASWARDWPSQGRAACADARLLIGVGSASILVDSLSQALQIPLVYAQLQPLTVSRHLPLVARPQLRLPGPLHVGLQHAMRFGGWQLLREVIDGSVRAPLGLPPYGWRGPDTSTIRVLYGYSEHLCPRPSDWPARIQVCGFWSLPQLQWQPPAALLDFLDAGPPPLYVGFGSMIDADAARLTTTVKAALRLTGQRALLATGWGGLIADQDVDSDQCFALEHAPHDWLFPRVIAAVHHGGAGTCAAALTAGIPSVVVPFGYDQPFWAHCLAQRGVAPPALKRDGLQPEVLAHALRQATSPTMCAAAQALGQRLREEDGVAKAVAQLEQWGLLRDAGIVRQHADVVC</sequence>
<organism evidence="3 4">
    <name type="scientific">Xanthomonas albilineans (strain GPE PC73 / CFBP 7063)</name>
    <dbReference type="NCBI Taxonomy" id="380358"/>
    <lineage>
        <taxon>Bacteria</taxon>
        <taxon>Pseudomonadati</taxon>
        <taxon>Pseudomonadota</taxon>
        <taxon>Gammaproteobacteria</taxon>
        <taxon>Lysobacterales</taxon>
        <taxon>Lysobacteraceae</taxon>
        <taxon>Xanthomonas</taxon>
    </lineage>
</organism>
<dbReference type="Gene3D" id="3.40.50.2000">
    <property type="entry name" value="Glycogen Phosphorylase B"/>
    <property type="match status" value="2"/>
</dbReference>
<dbReference type="PANTHER" id="PTHR48050:SF13">
    <property type="entry name" value="STEROL 3-BETA-GLUCOSYLTRANSFERASE UGT80A2"/>
    <property type="match status" value="1"/>
</dbReference>
<proteinExistence type="predicted"/>
<dbReference type="PANTHER" id="PTHR48050">
    <property type="entry name" value="STEROL 3-BETA-GLUCOSYLTRANSFERASE"/>
    <property type="match status" value="1"/>
</dbReference>
<dbReference type="GO" id="GO:0008194">
    <property type="term" value="F:UDP-glycosyltransferase activity"/>
    <property type="evidence" value="ECO:0007669"/>
    <property type="project" value="InterPro"/>
</dbReference>
<dbReference type="GO" id="GO:0005975">
    <property type="term" value="P:carbohydrate metabolic process"/>
    <property type="evidence" value="ECO:0007669"/>
    <property type="project" value="InterPro"/>
</dbReference>
<dbReference type="InterPro" id="IPR004276">
    <property type="entry name" value="GlycoTrans_28_N"/>
</dbReference>
<dbReference type="KEGG" id="xal:XALC_0365"/>
<reference evidence="3 4" key="1">
    <citation type="journal article" date="2009" name="BMC Genomics">
        <title>The complete genome sequence of Xanthomonas albilineans provides new insights into the reductive genome evolution of the xylem-limited Xanthomonadaceae.</title>
        <authorList>
            <person name="Pieretti I."/>
            <person name="Royer M."/>
            <person name="Barbe V."/>
            <person name="Carrere S."/>
            <person name="Koebnik R."/>
            <person name="Cociancich S."/>
            <person name="Couloux A."/>
            <person name="Darrasse A."/>
            <person name="Gouzy J."/>
            <person name="Jacques M.A."/>
            <person name="Lauber E."/>
            <person name="Manceau C."/>
            <person name="Mangenot S."/>
            <person name="Poussier S."/>
            <person name="Segurens B."/>
            <person name="Szurek B."/>
            <person name="Verdier V."/>
            <person name="Arlat M."/>
            <person name="Rott P."/>
        </authorList>
    </citation>
    <scope>NUCLEOTIDE SEQUENCE [LARGE SCALE GENOMIC DNA]</scope>
    <source>
        <strain evidence="4">GPE PC73 / CFBP 7063</strain>
    </source>
</reference>
<evidence type="ECO:0000259" key="1">
    <source>
        <dbReference type="Pfam" id="PF03033"/>
    </source>
</evidence>
<keyword evidence="3" id="KW-0808">Transferase</keyword>